<dbReference type="Gene3D" id="3.40.50.300">
    <property type="entry name" value="P-loop containing nucleotide triphosphate hydrolases"/>
    <property type="match status" value="1"/>
</dbReference>
<dbReference type="AlphaFoldDB" id="A0A0F9H571"/>
<feature type="region of interest" description="Disordered" evidence="1">
    <location>
        <begin position="255"/>
        <end position="305"/>
    </location>
</feature>
<evidence type="ECO:0000259" key="2">
    <source>
        <dbReference type="Pfam" id="PF05707"/>
    </source>
</evidence>
<gene>
    <name evidence="3" type="ORF">LCGC14_1746250</name>
</gene>
<dbReference type="InterPro" id="IPR008900">
    <property type="entry name" value="Zot_N"/>
</dbReference>
<organism evidence="3">
    <name type="scientific">marine sediment metagenome</name>
    <dbReference type="NCBI Taxonomy" id="412755"/>
    <lineage>
        <taxon>unclassified sequences</taxon>
        <taxon>metagenomes</taxon>
        <taxon>ecological metagenomes</taxon>
    </lineage>
</organism>
<protein>
    <recommendedName>
        <fullName evidence="2">Zona occludens toxin N-terminal domain-containing protein</fullName>
    </recommendedName>
</protein>
<dbReference type="EMBL" id="LAZR01016047">
    <property type="protein sequence ID" value="KKM06210.1"/>
    <property type="molecule type" value="Genomic_DNA"/>
</dbReference>
<accession>A0A0F9H571</accession>
<reference evidence="3" key="1">
    <citation type="journal article" date="2015" name="Nature">
        <title>Complex archaea that bridge the gap between prokaryotes and eukaryotes.</title>
        <authorList>
            <person name="Spang A."/>
            <person name="Saw J.H."/>
            <person name="Jorgensen S.L."/>
            <person name="Zaremba-Niedzwiedzka K."/>
            <person name="Martijn J."/>
            <person name="Lind A.E."/>
            <person name="van Eijk R."/>
            <person name="Schleper C."/>
            <person name="Guy L."/>
            <person name="Ettema T.J."/>
        </authorList>
    </citation>
    <scope>NUCLEOTIDE SEQUENCE</scope>
</reference>
<feature type="non-terminal residue" evidence="3">
    <location>
        <position position="418"/>
    </location>
</feature>
<proteinExistence type="predicted"/>
<dbReference type="Pfam" id="PF05707">
    <property type="entry name" value="Zot"/>
    <property type="match status" value="1"/>
</dbReference>
<feature type="domain" description="Zona occludens toxin N-terminal" evidence="2">
    <location>
        <begin position="2"/>
        <end position="212"/>
    </location>
</feature>
<evidence type="ECO:0000313" key="3">
    <source>
        <dbReference type="EMBL" id="KKM06210.1"/>
    </source>
</evidence>
<feature type="compositionally biased region" description="Polar residues" evidence="1">
    <location>
        <begin position="289"/>
        <end position="298"/>
    </location>
</feature>
<evidence type="ECO:0000256" key="1">
    <source>
        <dbReference type="SAM" id="MobiDB-lite"/>
    </source>
</evidence>
<name>A0A0F9H571_9ZZZZ</name>
<dbReference type="InterPro" id="IPR027417">
    <property type="entry name" value="P-loop_NTPase"/>
</dbReference>
<comment type="caution">
    <text evidence="3">The sequence shown here is derived from an EMBL/GenBank/DDBJ whole genome shotgun (WGS) entry which is preliminary data.</text>
</comment>
<sequence>MAIKIHHGPNGSYKTSGAIQDDLIPALKAGRHIITNIRGLTRERVFQVFPDLPSSVEIENLDLEDLDDLEKMRTFPQWAPRGAFIIFDETQLIFLKSWREADLRKFDYPGGSKAAKEADRPINWLDGWTRHRHWNWDIILTTPNIGYIREDIRLTAEKAYLHSNLAVIGINGRYKESQHAATENKPAVKGSLVSIKKINKGTFKLYESTATGTVSDTIAGKSLFRDPKVLLFLALPAIVLGNFLLGDGFSFSQSEDDPASAVQPVADGSSGASDDSELHPSPAGRPSTVPVSRQQNHQPADVGHPFQGHTIQIRASLVGQKDRIRLYLFNVVSPTGERFQINSQQIGQSGYRLSETADCSVRLTYGEWSVYAVCAGAAQRTAERLVSERSSAPSSAPAHGYVTVVAESANDVPVTRHI</sequence>